<dbReference type="Pfam" id="PF13091">
    <property type="entry name" value="PLDc_2"/>
    <property type="match status" value="1"/>
</dbReference>
<dbReference type="SUPFAM" id="SSF52540">
    <property type="entry name" value="P-loop containing nucleoside triphosphate hydrolases"/>
    <property type="match status" value="2"/>
</dbReference>
<dbReference type="PROSITE" id="PS51194">
    <property type="entry name" value="HELICASE_CTER"/>
    <property type="match status" value="1"/>
</dbReference>
<dbReference type="CDD" id="cd18793">
    <property type="entry name" value="SF2_C_SNF"/>
    <property type="match status" value="1"/>
</dbReference>
<keyword evidence="4" id="KW-0547">Nucleotide-binding</keyword>
<dbReference type="Pfam" id="PF00176">
    <property type="entry name" value="SNF2-rel_dom"/>
    <property type="match status" value="1"/>
</dbReference>
<dbReference type="GO" id="GO:0005524">
    <property type="term" value="F:ATP binding"/>
    <property type="evidence" value="ECO:0007669"/>
    <property type="project" value="InterPro"/>
</dbReference>
<dbReference type="Gene3D" id="3.40.50.10810">
    <property type="entry name" value="Tandem AAA-ATPase domain"/>
    <property type="match status" value="1"/>
</dbReference>
<dbReference type="InterPro" id="IPR049730">
    <property type="entry name" value="SNF2/RAD54-like_C"/>
</dbReference>
<dbReference type="PANTHER" id="PTHR45766">
    <property type="entry name" value="DNA ANNEALING HELICASE AND ENDONUCLEASE ZRANB3 FAMILY MEMBER"/>
    <property type="match status" value="1"/>
</dbReference>
<dbReference type="PANTHER" id="PTHR45766:SF6">
    <property type="entry name" value="SWI_SNF-RELATED MATRIX-ASSOCIATED ACTIN-DEPENDENT REGULATOR OF CHROMATIN SUBFAMILY A-LIKE PROTEIN 1"/>
    <property type="match status" value="1"/>
</dbReference>
<dbReference type="Pfam" id="PF00271">
    <property type="entry name" value="Helicase_C"/>
    <property type="match status" value="1"/>
</dbReference>
<evidence type="ECO:0000256" key="1">
    <source>
        <dbReference type="ARBA" id="ARBA00022801"/>
    </source>
</evidence>
<dbReference type="InterPro" id="IPR025202">
    <property type="entry name" value="PLD-like_dom"/>
</dbReference>
<evidence type="ECO:0000313" key="4">
    <source>
        <dbReference type="EMBL" id="HEN40805.1"/>
    </source>
</evidence>
<dbReference type="InterPro" id="IPR000330">
    <property type="entry name" value="SNF2_N"/>
</dbReference>
<dbReference type="InterPro" id="IPR038718">
    <property type="entry name" value="SNF2-like_sf"/>
</dbReference>
<comment type="caution">
    <text evidence="4">The sequence shown here is derived from an EMBL/GenBank/DDBJ whole genome shotgun (WGS) entry which is preliminary data.</text>
</comment>
<reference evidence="4" key="1">
    <citation type="journal article" date="2020" name="mSystems">
        <title>Genome- and Community-Level Interaction Insights into Carbon Utilization and Element Cycling Functions of Hydrothermarchaeota in Hydrothermal Sediment.</title>
        <authorList>
            <person name="Zhou Z."/>
            <person name="Liu Y."/>
            <person name="Xu W."/>
            <person name="Pan J."/>
            <person name="Luo Z.H."/>
            <person name="Li M."/>
        </authorList>
    </citation>
    <scope>NUCLEOTIDE SEQUENCE [LARGE SCALE GENOMIC DNA]</scope>
    <source>
        <strain evidence="4">SpSt-349</strain>
    </source>
</reference>
<dbReference type="AlphaFoldDB" id="A0A831UAK0"/>
<dbReference type="GO" id="GO:0016787">
    <property type="term" value="F:hydrolase activity"/>
    <property type="evidence" value="ECO:0007669"/>
    <property type="project" value="UniProtKB-KW"/>
</dbReference>
<sequence length="895" mass="101819">MTVQRFSSRLQRLDSSFLTPRLTGAQGYDRIAGYFSSSILEVAGEELERVAGAVRIICNSDLDPRDVLSAQAAQAAMRREWCAAEPEKLGEVAKGRFGRLFRFLRSGKLLVKVLPNDRFGLIHGKAGVIALADGSRIAFLGSVNESVSAWRLNYELVWEDDSPEAVEWVQAEFDALWNSPDAVPLADFVIEDIERLSRREVIGTVAEWRIEPEPSAPIIESPVYRREVGLWEHQKFFVKTAFEAHLSPHGARFVLADQVGLGKTLQLAMAAELMALSGDRPVLVLAPKPLIWQWQDELHNLLDMPSAVWNGKQWVDENGIEYPNTGPEAIRNCPRWVGIVSTGLITRRSEISDWLAATQFECVILDEAHRARRRNITIGHEYDRPEPNNLLRFIQRISSSTKSLLLATATPVQLHPVEAWDLLDALSRGAEKVLGGASSRWRNAQAAIELVMGERPLPDDDLEMWEWLRNPFPPATEGNDYTILRRSLGLGDEQAIAPGSRFQNLSPADRSRMRRMFRAYVEEHNPFIRHIIRRTRAYLEETINPETGEPYLKPVRVRLHGEGKDDALRLPLFLQDAYHHAEEFCQLLAQRMNSGFLKTLLLRRVGSTIEAGRITAEKMLGTWGEVEDFDDEDDETPEIEGKSLTASERIALEKFVRALEANREDDPKCERVVRLLRDDGWLEKGCIIFSQYFDSVWWLAGHLTTELPGEKIGIYAGAQRSGIMQDGIFTATSRETIKEMVRRHELRLLLGTDAASEGLNLQRLGTLINLDLPWNPSRLEQRKGRIQRIGQARDEVDIFNMRYLDSVEDRVHDLLSERLEAISTMFGQLPDILEDVWIDIAIGEIEKARQTIDAVPEKHPFDRRYQSSVEKVNWETCAKVLDSNDRKKHLSRGWR</sequence>
<evidence type="ECO:0000259" key="3">
    <source>
        <dbReference type="PROSITE" id="PS51194"/>
    </source>
</evidence>
<organism evidence="4">
    <name type="scientific">Geobacter metallireducens</name>
    <dbReference type="NCBI Taxonomy" id="28232"/>
    <lineage>
        <taxon>Bacteria</taxon>
        <taxon>Pseudomonadati</taxon>
        <taxon>Thermodesulfobacteriota</taxon>
        <taxon>Desulfuromonadia</taxon>
        <taxon>Geobacterales</taxon>
        <taxon>Geobacteraceae</taxon>
        <taxon>Geobacter</taxon>
    </lineage>
</organism>
<protein>
    <submittedName>
        <fullName evidence="4">Helicase SNF2</fullName>
    </submittedName>
</protein>
<dbReference type="CDD" id="cd09179">
    <property type="entry name" value="PLDc_N_DEXD_a"/>
    <property type="match status" value="1"/>
</dbReference>
<dbReference type="InterPro" id="IPR001650">
    <property type="entry name" value="Helicase_C-like"/>
</dbReference>
<dbReference type="SMART" id="SM00490">
    <property type="entry name" value="HELICc"/>
    <property type="match status" value="1"/>
</dbReference>
<feature type="domain" description="Helicase C-terminal" evidence="3">
    <location>
        <begin position="668"/>
        <end position="837"/>
    </location>
</feature>
<dbReference type="NCBIfam" id="NF042964">
    <property type="entry name" value="phospholipD_antiphage"/>
    <property type="match status" value="1"/>
</dbReference>
<accession>A0A831UAK0</accession>
<keyword evidence="4" id="KW-0067">ATP-binding</keyword>
<dbReference type="InterPro" id="IPR049952">
    <property type="entry name" value="PhospholipD-like_anti-phage"/>
</dbReference>
<dbReference type="PROSITE" id="PS51192">
    <property type="entry name" value="HELICASE_ATP_BIND_1"/>
    <property type="match status" value="1"/>
</dbReference>
<gene>
    <name evidence="4" type="ORF">ENQ87_00285</name>
</gene>
<dbReference type="EMBL" id="DSOV01000001">
    <property type="protein sequence ID" value="HEN40805.1"/>
    <property type="molecule type" value="Genomic_DNA"/>
</dbReference>
<dbReference type="Gene3D" id="3.40.50.300">
    <property type="entry name" value="P-loop containing nucleotide triphosphate hydrolases"/>
    <property type="match status" value="1"/>
</dbReference>
<name>A0A831UAK0_GEOME</name>
<keyword evidence="4" id="KW-0347">Helicase</keyword>
<dbReference type="SMART" id="SM00487">
    <property type="entry name" value="DEXDc"/>
    <property type="match status" value="1"/>
</dbReference>
<dbReference type="GO" id="GO:0004386">
    <property type="term" value="F:helicase activity"/>
    <property type="evidence" value="ECO:0007669"/>
    <property type="project" value="UniProtKB-KW"/>
</dbReference>
<dbReference type="Gene3D" id="3.30.870.10">
    <property type="entry name" value="Endonuclease Chain A"/>
    <property type="match status" value="1"/>
</dbReference>
<dbReference type="SUPFAM" id="SSF56024">
    <property type="entry name" value="Phospholipase D/nuclease"/>
    <property type="match status" value="1"/>
</dbReference>
<dbReference type="InterPro" id="IPR027417">
    <property type="entry name" value="P-loop_NTPase"/>
</dbReference>
<evidence type="ECO:0000259" key="2">
    <source>
        <dbReference type="PROSITE" id="PS51192"/>
    </source>
</evidence>
<keyword evidence="1" id="KW-0378">Hydrolase</keyword>
<proteinExistence type="predicted"/>
<dbReference type="InterPro" id="IPR014001">
    <property type="entry name" value="Helicase_ATP-bd"/>
</dbReference>
<feature type="domain" description="Helicase ATP-binding" evidence="2">
    <location>
        <begin position="244"/>
        <end position="429"/>
    </location>
</feature>